<evidence type="ECO:0000256" key="1">
    <source>
        <dbReference type="SAM" id="Phobius"/>
    </source>
</evidence>
<accession>A0A0B1S0V9</accession>
<reference evidence="2 3" key="1">
    <citation type="submission" date="2014-03" db="EMBL/GenBank/DDBJ databases">
        <title>Draft genome of the hookworm Oesophagostomum dentatum.</title>
        <authorList>
            <person name="Mitreva M."/>
        </authorList>
    </citation>
    <scope>NUCLEOTIDE SEQUENCE [LARGE SCALE GENOMIC DNA]</scope>
    <source>
        <strain evidence="2 3">OD-Hann</strain>
    </source>
</reference>
<gene>
    <name evidence="2" type="ORF">OESDEN_23283</name>
</gene>
<proteinExistence type="predicted"/>
<keyword evidence="1" id="KW-1133">Transmembrane helix</keyword>
<keyword evidence="1" id="KW-0472">Membrane</keyword>
<organism evidence="2 3">
    <name type="scientific">Oesophagostomum dentatum</name>
    <name type="common">Nodular worm</name>
    <dbReference type="NCBI Taxonomy" id="61180"/>
    <lineage>
        <taxon>Eukaryota</taxon>
        <taxon>Metazoa</taxon>
        <taxon>Ecdysozoa</taxon>
        <taxon>Nematoda</taxon>
        <taxon>Chromadorea</taxon>
        <taxon>Rhabditida</taxon>
        <taxon>Rhabditina</taxon>
        <taxon>Rhabditomorpha</taxon>
        <taxon>Strongyloidea</taxon>
        <taxon>Strongylidae</taxon>
        <taxon>Oesophagostomum</taxon>
    </lineage>
</organism>
<feature type="transmembrane region" description="Helical" evidence="1">
    <location>
        <begin position="32"/>
        <end position="55"/>
    </location>
</feature>
<keyword evidence="1" id="KW-0812">Transmembrane</keyword>
<dbReference type="OrthoDB" id="5870469at2759"/>
<dbReference type="Proteomes" id="UP000053660">
    <property type="component" value="Unassembled WGS sequence"/>
</dbReference>
<evidence type="ECO:0000313" key="2">
    <source>
        <dbReference type="EMBL" id="KHJ77097.1"/>
    </source>
</evidence>
<dbReference type="AlphaFoldDB" id="A0A0B1S0V9"/>
<keyword evidence="3" id="KW-1185">Reference proteome</keyword>
<protein>
    <submittedName>
        <fullName evidence="2">Uncharacterized protein</fullName>
    </submittedName>
</protein>
<dbReference type="EMBL" id="KN611101">
    <property type="protein sequence ID" value="KHJ77097.1"/>
    <property type="molecule type" value="Genomic_DNA"/>
</dbReference>
<sequence>MLLITGSSIFLVGSESIVMLFIRWNIMTFSDIVVALTYAMPGFLSIFNTMINLLLRHEFRKQFLILFHLRSPSRVPQQSVWVHPSKTGISPTRFTEKTIAF</sequence>
<name>A0A0B1S0V9_OESDE</name>
<evidence type="ECO:0000313" key="3">
    <source>
        <dbReference type="Proteomes" id="UP000053660"/>
    </source>
</evidence>